<evidence type="ECO:0000256" key="1">
    <source>
        <dbReference type="SAM" id="Phobius"/>
    </source>
</evidence>
<evidence type="ECO:0000313" key="2">
    <source>
        <dbReference type="EMBL" id="QYM78275.1"/>
    </source>
</evidence>
<evidence type="ECO:0000313" key="3">
    <source>
        <dbReference type="Proteomes" id="UP000825051"/>
    </source>
</evidence>
<dbReference type="EMBL" id="CP080507">
    <property type="protein sequence ID" value="QYM78275.1"/>
    <property type="molecule type" value="Genomic_DNA"/>
</dbReference>
<dbReference type="AlphaFoldDB" id="A0A8F9TUC1"/>
<organism evidence="2 3">
    <name type="scientific">Horticoccus luteus</name>
    <dbReference type="NCBI Taxonomy" id="2862869"/>
    <lineage>
        <taxon>Bacteria</taxon>
        <taxon>Pseudomonadati</taxon>
        <taxon>Verrucomicrobiota</taxon>
        <taxon>Opitutia</taxon>
        <taxon>Opitutales</taxon>
        <taxon>Opitutaceae</taxon>
        <taxon>Horticoccus</taxon>
    </lineage>
</organism>
<dbReference type="RefSeq" id="WP_220161379.1">
    <property type="nucleotide sequence ID" value="NZ_CP080507.1"/>
</dbReference>
<feature type="transmembrane region" description="Helical" evidence="1">
    <location>
        <begin position="12"/>
        <end position="33"/>
    </location>
</feature>
<name>A0A8F9TUC1_9BACT</name>
<dbReference type="Proteomes" id="UP000825051">
    <property type="component" value="Chromosome"/>
</dbReference>
<feature type="transmembrane region" description="Helical" evidence="1">
    <location>
        <begin position="127"/>
        <end position="153"/>
    </location>
</feature>
<keyword evidence="1" id="KW-0472">Membrane</keyword>
<dbReference type="KEGG" id="ole:K0B96_13325"/>
<feature type="transmembrane region" description="Helical" evidence="1">
    <location>
        <begin position="59"/>
        <end position="79"/>
    </location>
</feature>
<reference evidence="2" key="1">
    <citation type="submission" date="2021-08" db="EMBL/GenBank/DDBJ databases">
        <title>Genome of a novel bacterium of the phylum Verrucomicrobia, Oleiharenicola sp. KSB-15.</title>
        <authorList>
            <person name="Chung J.-H."/>
            <person name="Ahn J.-H."/>
            <person name="Yoon Y."/>
            <person name="Kim D.-Y."/>
            <person name="An S.-H."/>
            <person name="Park I."/>
            <person name="Yeon J."/>
        </authorList>
    </citation>
    <scope>NUCLEOTIDE SEQUENCE</scope>
    <source>
        <strain evidence="2">KSB-15</strain>
    </source>
</reference>
<keyword evidence="1" id="KW-1133">Transmembrane helix</keyword>
<sequence length="155" mass="16409">MPPVSIPVSTYLLVSLVAGVVGAIAMYIVMRLLNVRNWAHGDMVAAVGSMITKRRENSFAVGALVHLVVGVVFAFLYLLGFARIGFIHFPAAPIAGLFIGALHGSAVAIALVWVVSDQHPLQEFQRASLAVGVLHCIGHCVFGLVVGLVIASWPI</sequence>
<feature type="transmembrane region" description="Helical" evidence="1">
    <location>
        <begin position="91"/>
        <end position="115"/>
    </location>
</feature>
<keyword evidence="3" id="KW-1185">Reference proteome</keyword>
<keyword evidence="1" id="KW-0812">Transmembrane</keyword>
<accession>A0A8F9TUC1</accession>
<proteinExistence type="predicted"/>
<gene>
    <name evidence="2" type="ORF">K0B96_13325</name>
</gene>
<protein>
    <submittedName>
        <fullName evidence="2">Uncharacterized protein</fullName>
    </submittedName>
</protein>